<sequence length="117" mass="12637">MIVHGQRAKPARDLASFASIYCQNYHSANNKYHLEASQTQALPPPQVIPIPAPWKPPLTGTFKLNVDAAVDDKNNIIGVSALARDSNGCVMAALSMPAIGNFSSHEMEPKALFHSLN</sequence>
<proteinExistence type="predicted"/>
<organism evidence="1 2">
    <name type="scientific">Cannabis sativa</name>
    <name type="common">Hemp</name>
    <name type="synonym">Marijuana</name>
    <dbReference type="NCBI Taxonomy" id="3483"/>
    <lineage>
        <taxon>Eukaryota</taxon>
        <taxon>Viridiplantae</taxon>
        <taxon>Streptophyta</taxon>
        <taxon>Embryophyta</taxon>
        <taxon>Tracheophyta</taxon>
        <taxon>Spermatophyta</taxon>
        <taxon>Magnoliopsida</taxon>
        <taxon>eudicotyledons</taxon>
        <taxon>Gunneridae</taxon>
        <taxon>Pentapetalae</taxon>
        <taxon>rosids</taxon>
        <taxon>fabids</taxon>
        <taxon>Rosales</taxon>
        <taxon>Cannabaceae</taxon>
        <taxon>Cannabis</taxon>
    </lineage>
</organism>
<protein>
    <recommendedName>
        <fullName evidence="3">RNase H type-1 domain-containing protein</fullName>
    </recommendedName>
</protein>
<evidence type="ECO:0000313" key="2">
    <source>
        <dbReference type="Proteomes" id="UP000596661"/>
    </source>
</evidence>
<name>A0A803PCF6_CANSA</name>
<keyword evidence="2" id="KW-1185">Reference proteome</keyword>
<dbReference type="Gramene" id="evm.model.04.1277">
    <property type="protein sequence ID" value="cds.evm.model.04.1277"/>
    <property type="gene ID" value="evm.TU.04.1277"/>
</dbReference>
<reference evidence="1" key="1">
    <citation type="submission" date="2018-11" db="EMBL/GenBank/DDBJ databases">
        <authorList>
            <person name="Grassa J C."/>
        </authorList>
    </citation>
    <scope>NUCLEOTIDE SEQUENCE [LARGE SCALE GENOMIC DNA]</scope>
</reference>
<reference evidence="1" key="2">
    <citation type="submission" date="2021-03" db="UniProtKB">
        <authorList>
            <consortium name="EnsemblPlants"/>
        </authorList>
    </citation>
    <scope>IDENTIFICATION</scope>
</reference>
<dbReference type="AlphaFoldDB" id="A0A803PCF6"/>
<dbReference type="EnsemblPlants" id="evm.model.04.1277">
    <property type="protein sequence ID" value="cds.evm.model.04.1277"/>
    <property type="gene ID" value="evm.TU.04.1277"/>
</dbReference>
<accession>A0A803PCF6</accession>
<dbReference type="EMBL" id="UZAU01000382">
    <property type="status" value="NOT_ANNOTATED_CDS"/>
    <property type="molecule type" value="Genomic_DNA"/>
</dbReference>
<dbReference type="Proteomes" id="UP000596661">
    <property type="component" value="Chromosome 4"/>
</dbReference>
<evidence type="ECO:0008006" key="3">
    <source>
        <dbReference type="Google" id="ProtNLM"/>
    </source>
</evidence>
<evidence type="ECO:0000313" key="1">
    <source>
        <dbReference type="EnsemblPlants" id="cds.evm.model.04.1277"/>
    </source>
</evidence>